<feature type="domain" description="Glycoside hydrolase family 2 immunoglobulin-like beta-sandwich" evidence="12">
    <location>
        <begin position="679"/>
        <end position="781"/>
    </location>
</feature>
<evidence type="ECO:0000256" key="9">
    <source>
        <dbReference type="ARBA" id="ARBA00041069"/>
    </source>
</evidence>
<dbReference type="PROSITE" id="PS51367">
    <property type="entry name" value="THAUMATIN_2"/>
    <property type="match status" value="1"/>
</dbReference>
<evidence type="ECO:0000256" key="1">
    <source>
        <dbReference type="ARBA" id="ARBA00000829"/>
    </source>
</evidence>
<evidence type="ECO:0000259" key="13">
    <source>
        <dbReference type="Pfam" id="PF17786"/>
    </source>
</evidence>
<dbReference type="InterPro" id="IPR008979">
    <property type="entry name" value="Galactose-bd-like_sf"/>
</dbReference>
<dbReference type="InterPro" id="IPR054593">
    <property type="entry name" value="Beta-mannosidase-like_N2"/>
</dbReference>
<dbReference type="InterPro" id="IPR013783">
    <property type="entry name" value="Ig-like_fold"/>
</dbReference>
<dbReference type="PANTHER" id="PTHR43730:SF1">
    <property type="entry name" value="BETA-MANNOSIDASE"/>
    <property type="match status" value="1"/>
</dbReference>
<dbReference type="SMART" id="SM00205">
    <property type="entry name" value="THN"/>
    <property type="match status" value="1"/>
</dbReference>
<keyword evidence="7" id="KW-0624">Polysaccharide degradation</keyword>
<dbReference type="InterPro" id="IPR050887">
    <property type="entry name" value="Beta-mannosidase_GH2"/>
</dbReference>
<dbReference type="InterPro" id="IPR001938">
    <property type="entry name" value="Thaumatin"/>
</dbReference>
<dbReference type="Gene3D" id="2.60.110.10">
    <property type="entry name" value="Thaumatin"/>
    <property type="match status" value="1"/>
</dbReference>
<dbReference type="Pfam" id="PF00314">
    <property type="entry name" value="Thaumatin"/>
    <property type="match status" value="1"/>
</dbReference>
<evidence type="ECO:0000256" key="10">
    <source>
        <dbReference type="ARBA" id="ARBA00041614"/>
    </source>
</evidence>
<dbReference type="InterPro" id="IPR036156">
    <property type="entry name" value="Beta-gal/glucu_dom_sf"/>
</dbReference>
<dbReference type="InterPro" id="IPR006102">
    <property type="entry name" value="Ig-like_GH2"/>
</dbReference>
<evidence type="ECO:0000256" key="4">
    <source>
        <dbReference type="ARBA" id="ARBA00022801"/>
    </source>
</evidence>
<gene>
    <name evidence="15" type="ORF">EJ04DRAFT_424493</name>
</gene>
<dbReference type="SUPFAM" id="SSF51445">
    <property type="entry name" value="(Trans)glycosidases"/>
    <property type="match status" value="1"/>
</dbReference>
<dbReference type="GO" id="GO:0004567">
    <property type="term" value="F:beta-mannosidase activity"/>
    <property type="evidence" value="ECO:0007669"/>
    <property type="project" value="UniProtKB-EC"/>
</dbReference>
<proteinExistence type="inferred from homology"/>
<comment type="pathway">
    <text evidence="2">Glycan metabolism; N-glycan degradation.</text>
</comment>
<feature type="region of interest" description="Disordered" evidence="11">
    <location>
        <begin position="1"/>
        <end position="20"/>
    </location>
</feature>
<comment type="similarity">
    <text evidence="8">Belongs to the glycosyl hydrolase 2 family. Beta-mannosidase B subfamily.</text>
</comment>
<feature type="domain" description="Mannosidase Ig/CBM-like" evidence="13">
    <location>
        <begin position="1159"/>
        <end position="1246"/>
    </location>
</feature>
<dbReference type="PANTHER" id="PTHR43730">
    <property type="entry name" value="BETA-MANNOSIDASE"/>
    <property type="match status" value="1"/>
</dbReference>
<dbReference type="SUPFAM" id="SSF49785">
    <property type="entry name" value="Galactose-binding domain-like"/>
    <property type="match status" value="1"/>
</dbReference>
<evidence type="ECO:0000256" key="2">
    <source>
        <dbReference type="ARBA" id="ARBA00004740"/>
    </source>
</evidence>
<dbReference type="InterPro" id="IPR017853">
    <property type="entry name" value="GH"/>
</dbReference>
<evidence type="ECO:0000256" key="3">
    <source>
        <dbReference type="ARBA" id="ARBA00012754"/>
    </source>
</evidence>
<evidence type="ECO:0000256" key="7">
    <source>
        <dbReference type="ARBA" id="ARBA00023326"/>
    </source>
</evidence>
<comment type="caution">
    <text evidence="15">The sequence shown here is derived from an EMBL/GenBank/DDBJ whole genome shotgun (WGS) entry which is preliminary data.</text>
</comment>
<dbReference type="SUPFAM" id="SSF49303">
    <property type="entry name" value="beta-Galactosidase/glucuronidase domain"/>
    <property type="match status" value="2"/>
</dbReference>
<feature type="domain" description="Beta-mannosidase-like galactose-binding" evidence="14">
    <location>
        <begin position="495"/>
        <end position="669"/>
    </location>
</feature>
<dbReference type="InterPro" id="IPR037176">
    <property type="entry name" value="Osmotin/thaumatin-like_sf"/>
</dbReference>
<dbReference type="OrthoDB" id="2866996at2759"/>
<comment type="catalytic activity">
    <reaction evidence="1">
        <text>Hydrolysis of terminal, non-reducing beta-D-mannose residues in beta-D-mannosides.</text>
        <dbReference type="EC" id="3.2.1.25"/>
    </reaction>
</comment>
<dbReference type="Gene3D" id="3.20.20.80">
    <property type="entry name" value="Glycosidases"/>
    <property type="match status" value="1"/>
</dbReference>
<evidence type="ECO:0000256" key="11">
    <source>
        <dbReference type="SAM" id="MobiDB-lite"/>
    </source>
</evidence>
<dbReference type="Pfam" id="PF00703">
    <property type="entry name" value="Glyco_hydro_2"/>
    <property type="match status" value="1"/>
</dbReference>
<dbReference type="EMBL" id="ML996099">
    <property type="protein sequence ID" value="KAF2740817.1"/>
    <property type="molecule type" value="Genomic_DNA"/>
</dbReference>
<dbReference type="EC" id="3.2.1.25" evidence="3"/>
<dbReference type="Pfam" id="PF17786">
    <property type="entry name" value="Mannosidase_ig"/>
    <property type="match status" value="1"/>
</dbReference>
<dbReference type="CDD" id="cd09215">
    <property type="entry name" value="Thaumatin-like"/>
    <property type="match status" value="1"/>
</dbReference>
<evidence type="ECO:0000259" key="12">
    <source>
        <dbReference type="Pfam" id="PF00703"/>
    </source>
</evidence>
<dbReference type="Pfam" id="PF22666">
    <property type="entry name" value="Glyco_hydro_2_N2"/>
    <property type="match status" value="1"/>
</dbReference>
<keyword evidence="6" id="KW-0326">Glycosidase</keyword>
<dbReference type="GO" id="GO:0006516">
    <property type="term" value="P:glycoprotein catabolic process"/>
    <property type="evidence" value="ECO:0007669"/>
    <property type="project" value="TreeGrafter"/>
</dbReference>
<keyword evidence="4" id="KW-0378">Hydrolase</keyword>
<feature type="compositionally biased region" description="Basic residues" evidence="11">
    <location>
        <begin position="10"/>
        <end position="19"/>
    </location>
</feature>
<dbReference type="GO" id="GO:0000272">
    <property type="term" value="P:polysaccharide catabolic process"/>
    <property type="evidence" value="ECO:0007669"/>
    <property type="project" value="UniProtKB-KW"/>
</dbReference>
<organism evidence="15 16">
    <name type="scientific">Polyplosphaeria fusca</name>
    <dbReference type="NCBI Taxonomy" id="682080"/>
    <lineage>
        <taxon>Eukaryota</taxon>
        <taxon>Fungi</taxon>
        <taxon>Dikarya</taxon>
        <taxon>Ascomycota</taxon>
        <taxon>Pezizomycotina</taxon>
        <taxon>Dothideomycetes</taxon>
        <taxon>Pleosporomycetidae</taxon>
        <taxon>Pleosporales</taxon>
        <taxon>Tetraplosphaeriaceae</taxon>
        <taxon>Polyplosphaeria</taxon>
    </lineage>
</organism>
<keyword evidence="16" id="KW-1185">Reference proteome</keyword>
<dbReference type="FunFam" id="3.20.20.80:FF:000050">
    <property type="entry name" value="Beta-mannosidase B"/>
    <property type="match status" value="1"/>
</dbReference>
<accession>A0A9P4V5M0</accession>
<reference evidence="15" key="1">
    <citation type="journal article" date="2020" name="Stud. Mycol.">
        <title>101 Dothideomycetes genomes: a test case for predicting lifestyles and emergence of pathogens.</title>
        <authorList>
            <person name="Haridas S."/>
            <person name="Albert R."/>
            <person name="Binder M."/>
            <person name="Bloem J."/>
            <person name="Labutti K."/>
            <person name="Salamov A."/>
            <person name="Andreopoulos B."/>
            <person name="Baker S."/>
            <person name="Barry K."/>
            <person name="Bills G."/>
            <person name="Bluhm B."/>
            <person name="Cannon C."/>
            <person name="Castanera R."/>
            <person name="Culley D."/>
            <person name="Daum C."/>
            <person name="Ezra D."/>
            <person name="Gonzalez J."/>
            <person name="Henrissat B."/>
            <person name="Kuo A."/>
            <person name="Liang C."/>
            <person name="Lipzen A."/>
            <person name="Lutzoni F."/>
            <person name="Magnuson J."/>
            <person name="Mondo S."/>
            <person name="Nolan M."/>
            <person name="Ohm R."/>
            <person name="Pangilinan J."/>
            <person name="Park H.-J."/>
            <person name="Ramirez L."/>
            <person name="Alfaro M."/>
            <person name="Sun H."/>
            <person name="Tritt A."/>
            <person name="Yoshinaga Y."/>
            <person name="Zwiers L.-H."/>
            <person name="Turgeon B."/>
            <person name="Goodwin S."/>
            <person name="Spatafora J."/>
            <person name="Crous P."/>
            <person name="Grigoriev I."/>
        </authorList>
    </citation>
    <scope>NUCLEOTIDE SEQUENCE</scope>
    <source>
        <strain evidence="15">CBS 125425</strain>
    </source>
</reference>
<dbReference type="SUPFAM" id="SSF49870">
    <property type="entry name" value="Osmotin, thaumatin-like protein"/>
    <property type="match status" value="1"/>
</dbReference>
<evidence type="ECO:0000256" key="6">
    <source>
        <dbReference type="ARBA" id="ARBA00023295"/>
    </source>
</evidence>
<evidence type="ECO:0000256" key="5">
    <source>
        <dbReference type="ARBA" id="ARBA00023277"/>
    </source>
</evidence>
<sequence>MPLASLSSTRPRRNRTGTRRRLEPALTICAALLALSAFPPVDGLHHMAITAPRKMLRRKEPITPLLVTNSCPETIYPGISTQSGDGPRENGFKLDPGEQKNQTVSEDWQGRVWGRTNCSFNDQGTGPSSGGGRACRTGDCNGIVNCVVGGDVPVSLAEFTLDAGDGHTYYDISLVDGYNIPMAIVLQPLQNASLDDIPPNLTNPSCQGTVGLLREKGYDPYTGGSPWFLRTNSSYPLPFEQQVDDKQVSRWCPWDLQQQPPEKPGDGVYPYPDDNIERPAFNPCFSACAKNNKPEDCCTGDHSSPSTCQPSDYSKSVKAVCPDAYSYAFDDQTSTFIIPAGAGFQVVFCPGARSTNILATESDKLHQLAESGHVSKNNNGQSTMQKKSDMTRRSAAMRNIRLDAGTSLLVTFLIAACALGPAAICTSGLKPSGQVDGLCPVGKLLIIALYVEERLAELRIEKSLVAPPSLSLADAASHAPTMARALAAQHLTEGWSFKQADDAHQGAWLPVAKVPTNIHLDLIDNGVIPDPFLGFNELKAEWVADTAWAYKVKLPELPYPPDGAARVLAFDGLDTFATVKLNGEVILQSDNMFVPHRVNVTEKLGQGMDCTLEIVFDSARLRAIEIRKAHPEHTWVGFNGDMSRLAVRKAQYHWGWDWGPILNTCGPWRPVRLETYQSRIADLRIDYEVEQDLGSVYGTIVANVEGQLGTTVDFKVHNGEDLVFSESVAVGEGVAKVPFRIRNPRLWYPHGYGAQSLYEVTATVSAGGVNLHQATRRTGFRKGELVQIADVIGKSFFFRINNVDVFCGGSDWIPADSFTPRLSTEKYRRWLQTMVDGYQVMIRIWGGGIWEEDVFYDLCDELGVLVWQDFMFGCGNYPAFPEMLDSIRDEGIANVGRLRHHPSIVIYAGNNEDYQVQESFGLTYDYEDKNPENWLKTNFPARYIYEKLLPEVIAAESPHVPYHPGSPWGDGLKTSNTSVGDMHQWNVWHGRQEKYQIFDTLGGRFNSEFGMEAFPHIDTIRYYCTDASQLYPQSHMLDFHNKADGHERRIATYLVENFRSRTDLEAFIHLTQLSQAEALMFGYRGWRRQWGQQRLCGGALVWQLNDCWPVTSWSIIDYFLRKKPAYYAMKRALAPIAVAVKREHHDWSVVHARFPKSSKYEVWIASNRRSVAYGTVEVRFISIETGQEIKHKVVREKIEIVANGTTEVLSGVIDNVQEEAHVLAARIWVDGEVASRDTDWPQPLKYLDLDKRGVEVASQGHKLVVKASKPTKGLVFEERAGVLLSDSAIDVVPGDEQTVRVTGLAEGDGPLKWTYLGQH</sequence>
<dbReference type="Gene3D" id="2.60.40.10">
    <property type="entry name" value="Immunoglobulins"/>
    <property type="match status" value="1"/>
</dbReference>
<name>A0A9P4V5M0_9PLEO</name>
<evidence type="ECO:0000259" key="14">
    <source>
        <dbReference type="Pfam" id="PF22666"/>
    </source>
</evidence>
<protein>
    <recommendedName>
        <fullName evidence="9">Beta-mannosidase B</fullName>
        <ecNumber evidence="3">3.2.1.25</ecNumber>
    </recommendedName>
    <alternativeName>
        <fullName evidence="10">Mannanase B</fullName>
    </alternativeName>
</protein>
<dbReference type="PRINTS" id="PR00347">
    <property type="entry name" value="THAUMATIN"/>
</dbReference>
<dbReference type="FunFam" id="2.60.120.260:FF:000118">
    <property type="entry name" value="Beta-mannosidase B"/>
    <property type="match status" value="1"/>
</dbReference>
<keyword evidence="5" id="KW-0119">Carbohydrate metabolism</keyword>
<dbReference type="Gene3D" id="2.60.120.260">
    <property type="entry name" value="Galactose-binding domain-like"/>
    <property type="match status" value="1"/>
</dbReference>
<evidence type="ECO:0000313" key="15">
    <source>
        <dbReference type="EMBL" id="KAF2740817.1"/>
    </source>
</evidence>
<dbReference type="Proteomes" id="UP000799444">
    <property type="component" value="Unassembled WGS sequence"/>
</dbReference>
<dbReference type="InterPro" id="IPR041447">
    <property type="entry name" value="Mannosidase_ig"/>
</dbReference>
<evidence type="ECO:0000256" key="8">
    <source>
        <dbReference type="ARBA" id="ARBA00038429"/>
    </source>
</evidence>
<evidence type="ECO:0000313" key="16">
    <source>
        <dbReference type="Proteomes" id="UP000799444"/>
    </source>
</evidence>